<dbReference type="Proteomes" id="UP000002867">
    <property type="component" value="Segment"/>
</dbReference>
<accession>I2FLS8</accession>
<organism evidence="1 2">
    <name type="scientific">Pseudomonas phage tf</name>
    <dbReference type="NCBI Taxonomy" id="1114179"/>
    <lineage>
        <taxon>Viruses</taxon>
        <taxon>Duplodnaviria</taxon>
        <taxon>Heunggongvirae</taxon>
        <taxon>Uroviricota</taxon>
        <taxon>Caudoviricetes</taxon>
        <taxon>Krylovvirus</taxon>
        <taxon>Krylovvirus tf</taxon>
    </lineage>
</organism>
<gene>
    <name evidence="1" type="ORF">tf_59</name>
</gene>
<sequence>MDSLINGIGLPLLVSVAISLGGQYVQSSTDSTLLKENIAATKSLTEAVIQLRTDMAVVKDRQERTDGR</sequence>
<evidence type="ECO:0000313" key="1">
    <source>
        <dbReference type="EMBL" id="CCE60812.1"/>
    </source>
</evidence>
<proteinExistence type="predicted"/>
<evidence type="ECO:0000313" key="2">
    <source>
        <dbReference type="Proteomes" id="UP000002867"/>
    </source>
</evidence>
<dbReference type="GeneID" id="12979169"/>
<dbReference type="EMBL" id="HE611333">
    <property type="protein sequence ID" value="CCE60812.1"/>
    <property type="molecule type" value="Genomic_DNA"/>
</dbReference>
<dbReference type="KEGG" id="vg:12979169"/>
<protein>
    <submittedName>
        <fullName evidence="1">Uncharacterized protein</fullName>
    </submittedName>
</protein>
<dbReference type="RefSeq" id="YP_006382517.1">
    <property type="nucleotide sequence ID" value="NC_017971.2"/>
</dbReference>
<keyword evidence="2" id="KW-1185">Reference proteome</keyword>
<reference evidence="1 2" key="1">
    <citation type="journal article" date="2012" name="PLoS ONE">
        <title>Genomic Analysis of Pseudomonas putida Phage tf with Localized Single-Strand DNA Interruptions.</title>
        <authorList>
            <person name="Glukhov A.S."/>
            <person name="Krutilina A.I."/>
            <person name="Shlyapnikov M.G."/>
            <person name="Severinov K."/>
            <person name="Lavysh D."/>
            <person name="Kochetkov V.V."/>
            <person name="McGrath J.W."/>
            <person name="de Leeuwe C."/>
            <person name="Shaburova O.V."/>
            <person name="Krylov V.N."/>
            <person name="Akulenko N.V."/>
            <person name="Kulakov L.A."/>
        </authorList>
    </citation>
    <scope>NUCLEOTIDE SEQUENCE [LARGE SCALE GENOMIC DNA]</scope>
</reference>
<name>I2FLS8_9CAUD</name>